<reference evidence="3" key="1">
    <citation type="submission" date="2019-10" db="EMBL/GenBank/DDBJ databases">
        <authorList>
            <person name="Zhang R."/>
            <person name="Pan Y."/>
            <person name="Wang J."/>
            <person name="Ma R."/>
            <person name="Yu S."/>
        </authorList>
    </citation>
    <scope>NUCLEOTIDE SEQUENCE</scope>
    <source>
        <strain evidence="3">LA-IB0</strain>
        <tissue evidence="3">Leaf</tissue>
    </source>
</reference>
<keyword evidence="4" id="KW-1185">Reference proteome</keyword>
<gene>
    <name evidence="3" type="ORF">BUALT_Bualt01G0163900</name>
</gene>
<dbReference type="PANTHER" id="PTHR15503">
    <property type="entry name" value="LDOC1 RELATED"/>
    <property type="match status" value="1"/>
</dbReference>
<evidence type="ECO:0000313" key="3">
    <source>
        <dbReference type="EMBL" id="KAG8391208.1"/>
    </source>
</evidence>
<evidence type="ECO:0000256" key="1">
    <source>
        <dbReference type="SAM" id="MobiDB-lite"/>
    </source>
</evidence>
<feature type="domain" description="Ty3 transposon capsid-like protein" evidence="2">
    <location>
        <begin position="139"/>
        <end position="274"/>
    </location>
</feature>
<dbReference type="EMBL" id="WHWC01000001">
    <property type="protein sequence ID" value="KAG8391208.1"/>
    <property type="molecule type" value="Genomic_DNA"/>
</dbReference>
<evidence type="ECO:0000313" key="4">
    <source>
        <dbReference type="Proteomes" id="UP000826271"/>
    </source>
</evidence>
<accession>A0AAV6YI39</accession>
<dbReference type="Proteomes" id="UP000826271">
    <property type="component" value="Unassembled WGS sequence"/>
</dbReference>
<dbReference type="SUPFAM" id="SSF50630">
    <property type="entry name" value="Acid proteases"/>
    <property type="match status" value="1"/>
</dbReference>
<dbReference type="Pfam" id="PF19259">
    <property type="entry name" value="Ty3_capsid"/>
    <property type="match status" value="1"/>
</dbReference>
<dbReference type="InterPro" id="IPR045358">
    <property type="entry name" value="Ty3_capsid"/>
</dbReference>
<dbReference type="Pfam" id="PF08284">
    <property type="entry name" value="RVP_2"/>
    <property type="match status" value="1"/>
</dbReference>
<comment type="caution">
    <text evidence="3">The sequence shown here is derived from an EMBL/GenBank/DDBJ whole genome shotgun (WGS) entry which is preliminary data.</text>
</comment>
<dbReference type="PANTHER" id="PTHR15503:SF22">
    <property type="entry name" value="TRANSPOSON TY3-I GAG POLYPROTEIN"/>
    <property type="match status" value="1"/>
</dbReference>
<dbReference type="SUPFAM" id="SSF54160">
    <property type="entry name" value="Chromo domain-like"/>
    <property type="match status" value="1"/>
</dbReference>
<dbReference type="Gene3D" id="2.40.70.10">
    <property type="entry name" value="Acid Proteases"/>
    <property type="match status" value="1"/>
</dbReference>
<dbReference type="InterPro" id="IPR032567">
    <property type="entry name" value="RTL1-rel"/>
</dbReference>
<dbReference type="InterPro" id="IPR021109">
    <property type="entry name" value="Peptidase_aspartic_dom_sf"/>
</dbReference>
<dbReference type="AlphaFoldDB" id="A0AAV6YI39"/>
<feature type="region of interest" description="Disordered" evidence="1">
    <location>
        <begin position="77"/>
        <end position="96"/>
    </location>
</feature>
<evidence type="ECO:0000259" key="2">
    <source>
        <dbReference type="Pfam" id="PF19259"/>
    </source>
</evidence>
<dbReference type="CDD" id="cd00303">
    <property type="entry name" value="retropepsin_like"/>
    <property type="match status" value="1"/>
</dbReference>
<protein>
    <recommendedName>
        <fullName evidence="2">Ty3 transposon capsid-like protein domain-containing protein</fullName>
    </recommendedName>
</protein>
<organism evidence="3 4">
    <name type="scientific">Buddleja alternifolia</name>
    <dbReference type="NCBI Taxonomy" id="168488"/>
    <lineage>
        <taxon>Eukaryota</taxon>
        <taxon>Viridiplantae</taxon>
        <taxon>Streptophyta</taxon>
        <taxon>Embryophyta</taxon>
        <taxon>Tracheophyta</taxon>
        <taxon>Spermatophyta</taxon>
        <taxon>Magnoliopsida</taxon>
        <taxon>eudicotyledons</taxon>
        <taxon>Gunneridae</taxon>
        <taxon>Pentapetalae</taxon>
        <taxon>asterids</taxon>
        <taxon>lamiids</taxon>
        <taxon>Lamiales</taxon>
        <taxon>Scrophulariaceae</taxon>
        <taxon>Buddlejeae</taxon>
        <taxon>Buddleja</taxon>
    </lineage>
</organism>
<dbReference type="InterPro" id="IPR016197">
    <property type="entry name" value="Chromo-like_dom_sf"/>
</dbReference>
<sequence>MAESTGSKDLHDSLKHWEVMLLEECSLRQNNEQHLNSKFESLVASQTDLQTVVLHIQTQLQSIADQMQLYNKNKSVLGEGLASPPEKGSTSTHQPTHIHNLDLEFTTSPPQFSSLPRIEFPSFDGDNPRAWVRRFQRYFQVITTIPEEHKVTLVSIHLEGKAELWFQSFVEGQESISWSQFLVAILDHFDDIDPELMIGEFNKLQQTSSVSQYIDKFEELESYMLLFNKDFPEEYFTASFISGLREDIKGSVMTLKPSTLLHAISLAKKQETTINAILHRASSLQKLPPFSKPLFKPPTASFNPTTRAPTFPSKPPFAPQKKLLTASEMRARREKNLCYNCDEVFVPGHRCKQRQIYMIMSQEKEKAYFTDIEPPDLSTDELLSEDMTISINAIYGNSDLNTLRIQGLVKNSSIQILIDSGSTHCFLDETVATTLGCHIEFTNPILISVADGNKIVSLTFCPDFTWEIQGTKFTYPMRIIKLGGCDVVLGGDWLRQHSLVEFDYHKMKLTICRNGKKLIMKDITKSAELHLLSVTTLPHLDDNGNFKVFPATILDRRLIPRNNHPVPQVLIQWNHSSPEQATWEDYSYMAATFPGFDPCGEGSQKRGSNVMTIKGFSQIDLNHPLKMKDNRWIKGYAKELGKIRGSNNDVLSKEGKNGKMTRVYENDTVSTKGVRESDGLDINKTVAQDFIIIQQKLQSAEFHEPGQHSPHLREPIKQRHVAIGREYS</sequence>
<name>A0AAV6YI39_9LAMI</name>
<proteinExistence type="predicted"/>